<dbReference type="Proteomes" id="UP000821865">
    <property type="component" value="Chromosome 6"/>
</dbReference>
<organism evidence="1 2">
    <name type="scientific">Dermacentor silvarum</name>
    <name type="common">Tick</name>
    <dbReference type="NCBI Taxonomy" id="543639"/>
    <lineage>
        <taxon>Eukaryota</taxon>
        <taxon>Metazoa</taxon>
        <taxon>Ecdysozoa</taxon>
        <taxon>Arthropoda</taxon>
        <taxon>Chelicerata</taxon>
        <taxon>Arachnida</taxon>
        <taxon>Acari</taxon>
        <taxon>Parasitiformes</taxon>
        <taxon>Ixodida</taxon>
        <taxon>Ixodoidea</taxon>
        <taxon>Ixodidae</taxon>
        <taxon>Rhipicephalinae</taxon>
        <taxon>Dermacentor</taxon>
    </lineage>
</organism>
<evidence type="ECO:0000313" key="2">
    <source>
        <dbReference type="Proteomes" id="UP000821865"/>
    </source>
</evidence>
<evidence type="ECO:0000313" key="1">
    <source>
        <dbReference type="EMBL" id="KAH7945491.1"/>
    </source>
</evidence>
<name>A0ACB8CKN9_DERSI</name>
<protein>
    <submittedName>
        <fullName evidence="1">Uncharacterized protein</fullName>
    </submittedName>
</protein>
<proteinExistence type="predicted"/>
<comment type="caution">
    <text evidence="1">The sequence shown here is derived from an EMBL/GenBank/DDBJ whole genome shotgun (WGS) entry which is preliminary data.</text>
</comment>
<keyword evidence="2" id="KW-1185">Reference proteome</keyword>
<reference evidence="1" key="1">
    <citation type="submission" date="2020-05" db="EMBL/GenBank/DDBJ databases">
        <title>Large-scale comparative analyses of tick genomes elucidate their genetic diversity and vector capacities.</title>
        <authorList>
            <person name="Jia N."/>
            <person name="Wang J."/>
            <person name="Shi W."/>
            <person name="Du L."/>
            <person name="Sun Y."/>
            <person name="Zhan W."/>
            <person name="Jiang J."/>
            <person name="Wang Q."/>
            <person name="Zhang B."/>
            <person name="Ji P."/>
            <person name="Sakyi L.B."/>
            <person name="Cui X."/>
            <person name="Yuan T."/>
            <person name="Jiang B."/>
            <person name="Yang W."/>
            <person name="Lam T.T.-Y."/>
            <person name="Chang Q."/>
            <person name="Ding S."/>
            <person name="Wang X."/>
            <person name="Zhu J."/>
            <person name="Ruan X."/>
            <person name="Zhao L."/>
            <person name="Wei J."/>
            <person name="Que T."/>
            <person name="Du C."/>
            <person name="Cheng J."/>
            <person name="Dai P."/>
            <person name="Han X."/>
            <person name="Huang E."/>
            <person name="Gao Y."/>
            <person name="Liu J."/>
            <person name="Shao H."/>
            <person name="Ye R."/>
            <person name="Li L."/>
            <person name="Wei W."/>
            <person name="Wang X."/>
            <person name="Wang C."/>
            <person name="Yang T."/>
            <person name="Huo Q."/>
            <person name="Li W."/>
            <person name="Guo W."/>
            <person name="Chen H."/>
            <person name="Zhou L."/>
            <person name="Ni X."/>
            <person name="Tian J."/>
            <person name="Zhou Y."/>
            <person name="Sheng Y."/>
            <person name="Liu T."/>
            <person name="Pan Y."/>
            <person name="Xia L."/>
            <person name="Li J."/>
            <person name="Zhao F."/>
            <person name="Cao W."/>
        </authorList>
    </citation>
    <scope>NUCLEOTIDE SEQUENCE</scope>
    <source>
        <strain evidence="1">Dsil-2018</strain>
    </source>
</reference>
<sequence length="392" mass="44602">MLILLVTFFKLSLAASVSLLKPTLLCTVNHFTNRSVVAPDDGLCDFTFYDSFFKDETYDLAAPYKDSFNHFLELAAHHVKTQSRDPINKALSENPSKVKADLINLSHRNISHFGCVDIGHVYFGTHNLKRVLSILKRVYDMLKDERVSQHPMYTILTVPMYLPDDGVWLRQLSDALKHSGHTLDGLIAVAHLSENDFNAGYACRIVPPMFLNAPNIPDNYHKINPYKYSMSLEYAALLKFASKWKPSSTLFVSVPLHGKWYTYDDDYAFDTLCGVDEPPSLYGSVVEVCKNSEYNTTYVMVPHTGVMSACEKLQRVFTYDDSKSYRYKLCTLKKNLTSLQYGILALGIDLDDTTNRCGQGSYDRLRTLRWLVDFFKNSFTSPDAYDQCQQGP</sequence>
<dbReference type="EMBL" id="CM023475">
    <property type="protein sequence ID" value="KAH7945491.1"/>
    <property type="molecule type" value="Genomic_DNA"/>
</dbReference>
<gene>
    <name evidence="1" type="ORF">HPB49_011406</name>
</gene>
<accession>A0ACB8CKN9</accession>